<comment type="caution">
    <text evidence="3">The sequence shown here is derived from an EMBL/GenBank/DDBJ whole genome shotgun (WGS) entry which is preliminary data.</text>
</comment>
<dbReference type="AlphaFoldDB" id="A0A2C7A1Y8"/>
<dbReference type="RefSeq" id="WP_099096341.1">
    <property type="nucleotide sequence ID" value="NZ_PDNU01000031.1"/>
</dbReference>
<dbReference type="PANTHER" id="PTHR43539:SF78">
    <property type="entry name" value="FLAVIN-CONTAINING MONOOXYGENASE"/>
    <property type="match status" value="1"/>
</dbReference>
<dbReference type="EMBL" id="PDNU01000031">
    <property type="protein sequence ID" value="PHK94068.1"/>
    <property type="molecule type" value="Genomic_DNA"/>
</dbReference>
<gene>
    <name evidence="3" type="ORF">CR162_14980</name>
</gene>
<name>A0A2C7A1Y8_9PROT</name>
<evidence type="ECO:0000256" key="2">
    <source>
        <dbReference type="SAM" id="MobiDB-lite"/>
    </source>
</evidence>
<dbReference type="PRINTS" id="PR00368">
    <property type="entry name" value="FADPNR"/>
</dbReference>
<dbReference type="Gene3D" id="3.50.50.60">
    <property type="entry name" value="FAD/NAD(P)-binding domain"/>
    <property type="match status" value="1"/>
</dbReference>
<dbReference type="GO" id="GO:0050660">
    <property type="term" value="F:flavin adenine dinucleotide binding"/>
    <property type="evidence" value="ECO:0007669"/>
    <property type="project" value="TreeGrafter"/>
</dbReference>
<feature type="region of interest" description="Disordered" evidence="2">
    <location>
        <begin position="1"/>
        <end position="22"/>
    </location>
</feature>
<evidence type="ECO:0000313" key="4">
    <source>
        <dbReference type="Proteomes" id="UP000223527"/>
    </source>
</evidence>
<dbReference type="PRINTS" id="PR00411">
    <property type="entry name" value="PNDRDTASEI"/>
</dbReference>
<evidence type="ECO:0000256" key="1">
    <source>
        <dbReference type="ARBA" id="ARBA00023002"/>
    </source>
</evidence>
<dbReference type="OrthoDB" id="7279140at2"/>
<dbReference type="Proteomes" id="UP000223527">
    <property type="component" value="Unassembled WGS sequence"/>
</dbReference>
<dbReference type="GO" id="GO:0004497">
    <property type="term" value="F:monooxygenase activity"/>
    <property type="evidence" value="ECO:0007669"/>
    <property type="project" value="TreeGrafter"/>
</dbReference>
<dbReference type="SUPFAM" id="SSF51905">
    <property type="entry name" value="FAD/NAD(P)-binding domain"/>
    <property type="match status" value="1"/>
</dbReference>
<evidence type="ECO:0000313" key="3">
    <source>
        <dbReference type="EMBL" id="PHK94068.1"/>
    </source>
</evidence>
<organism evidence="3 4">
    <name type="scientific">Teichococcus rhizosphaerae</name>
    <dbReference type="NCBI Taxonomy" id="1335062"/>
    <lineage>
        <taxon>Bacteria</taxon>
        <taxon>Pseudomonadati</taxon>
        <taxon>Pseudomonadota</taxon>
        <taxon>Alphaproteobacteria</taxon>
        <taxon>Acetobacterales</taxon>
        <taxon>Roseomonadaceae</taxon>
        <taxon>Roseomonas</taxon>
    </lineage>
</organism>
<accession>A0A2C7A1Y8</accession>
<reference evidence="3 4" key="1">
    <citation type="submission" date="2017-10" db="EMBL/GenBank/DDBJ databases">
        <authorList>
            <person name="Banno H."/>
            <person name="Chua N.-H."/>
        </authorList>
    </citation>
    <scope>NUCLEOTIDE SEQUENCE [LARGE SCALE GENOMIC DNA]</scope>
    <source>
        <strain evidence="3 4">YW11</strain>
    </source>
</reference>
<proteinExistence type="predicted"/>
<dbReference type="PANTHER" id="PTHR43539">
    <property type="entry name" value="FLAVIN-BINDING MONOOXYGENASE-LIKE PROTEIN (AFU_ORTHOLOGUE AFUA_4G09220)"/>
    <property type="match status" value="1"/>
</dbReference>
<dbReference type="InterPro" id="IPR050982">
    <property type="entry name" value="Auxin_biosynth/cation_transpt"/>
</dbReference>
<keyword evidence="4" id="KW-1185">Reference proteome</keyword>
<protein>
    <submittedName>
        <fullName evidence="3">Flavoprotein</fullName>
    </submittedName>
</protein>
<dbReference type="Pfam" id="PF13738">
    <property type="entry name" value="Pyr_redox_3"/>
    <property type="match status" value="1"/>
</dbReference>
<sequence>MSSCCSAKPAPQNRAPERSASPGSLPVAIIGGGPVGLAAAAHLLERGLEPVVFEAGPSVGTAPLDWGHVHTFSPWRYNVDRACRALLERHGWTAPDAEVFPTGRELVEDYLAPLAVLPEFAACLRLNTRVTGVARLRAGKVRNDGREQQPFEVRFQTGGQEGRLLARAVIVATGTWGHPNPAGASGLPAIGEQSAADRIRYGMPDVLGAERGRYAGKRVLVVGSGHSAIGSLIDLVALADQAPGTTVIWAARSPDLTRAYGGGAADQLPERGALGQRLKAYVEGGRVQLLAPFAVEEVRRQTDGSLDVLDSSGRSVQADEMVVATGLRPELSILREVRLDLDPALECPRVLAPLIDPNLHSCGTVRPHGAFELQQPDTGLFLAGMTSYGRAPTFLLATGYEQVRSITAFLAGDIEAARRVELDLPETGVCSSSRVLPADADAASSCCTPKTPQGACCAPKPELAEDAPCCGTAAQKVSVPAEPAE</sequence>
<dbReference type="InterPro" id="IPR036188">
    <property type="entry name" value="FAD/NAD-bd_sf"/>
</dbReference>
<keyword evidence="1" id="KW-0560">Oxidoreductase</keyword>